<organism evidence="1 2">
    <name type="scientific">Madurella fahalii</name>
    <dbReference type="NCBI Taxonomy" id="1157608"/>
    <lineage>
        <taxon>Eukaryota</taxon>
        <taxon>Fungi</taxon>
        <taxon>Dikarya</taxon>
        <taxon>Ascomycota</taxon>
        <taxon>Pezizomycotina</taxon>
        <taxon>Sordariomycetes</taxon>
        <taxon>Sordariomycetidae</taxon>
        <taxon>Sordariales</taxon>
        <taxon>Sordariales incertae sedis</taxon>
        <taxon>Madurella</taxon>
    </lineage>
</organism>
<reference evidence="1 2" key="1">
    <citation type="submission" date="2024-09" db="EMBL/GenBank/DDBJ databases">
        <title>Itraconazole resistance in Madurella fahalii resulting from another homologue of gene encoding cytochrome P450 14-alpha sterol demethylase (CYP51).</title>
        <authorList>
            <person name="Yoshioka I."/>
            <person name="Fahal A.H."/>
            <person name="Kaneko S."/>
            <person name="Yaguchi T."/>
        </authorList>
    </citation>
    <scope>NUCLEOTIDE SEQUENCE [LARGE SCALE GENOMIC DNA]</scope>
    <source>
        <strain evidence="1 2">IFM 68171</strain>
    </source>
</reference>
<name>A0ABQ0FZQ1_9PEZI</name>
<proteinExistence type="predicted"/>
<evidence type="ECO:0000313" key="1">
    <source>
        <dbReference type="EMBL" id="GAB1310970.1"/>
    </source>
</evidence>
<dbReference type="GeneID" id="98171925"/>
<dbReference type="Proteomes" id="UP001628179">
    <property type="component" value="Unassembled WGS sequence"/>
</dbReference>
<evidence type="ECO:0008006" key="3">
    <source>
        <dbReference type="Google" id="ProtNLM"/>
    </source>
</evidence>
<evidence type="ECO:0000313" key="2">
    <source>
        <dbReference type="Proteomes" id="UP001628179"/>
    </source>
</evidence>
<keyword evidence="2" id="KW-1185">Reference proteome</keyword>
<accession>A0ABQ0FZQ1</accession>
<comment type="caution">
    <text evidence="1">The sequence shown here is derived from an EMBL/GenBank/DDBJ whole genome shotgun (WGS) entry which is preliminary data.</text>
</comment>
<protein>
    <recommendedName>
        <fullName evidence="3">RING-type domain-containing protein</fullName>
    </recommendedName>
</protein>
<dbReference type="RefSeq" id="XP_070912703.1">
    <property type="nucleotide sequence ID" value="XM_071056602.1"/>
</dbReference>
<dbReference type="SUPFAM" id="SSF57850">
    <property type="entry name" value="RING/U-box"/>
    <property type="match status" value="1"/>
</dbReference>
<sequence>MIEHSSGCYHMNCHCGHEFCYLCGKTWRSCRCPSYMTELEIVLGKIPWGNFEVDARRETTRSLERHWRAMLECEHPTEGWLDDYDGKICMLCGTVRKAR</sequence>
<dbReference type="Gene3D" id="1.20.120.1750">
    <property type="match status" value="1"/>
</dbReference>
<gene>
    <name evidence="1" type="ORF">MFIFM68171_01180</name>
</gene>
<dbReference type="EMBL" id="BAAFSV010000001">
    <property type="protein sequence ID" value="GAB1310970.1"/>
    <property type="molecule type" value="Genomic_DNA"/>
</dbReference>